<dbReference type="InParanoid" id="E8QX59"/>
<organism evidence="3 4">
    <name type="scientific">Isosphaera pallida (strain ATCC 43644 / DSM 9630 / IS1B)</name>
    <dbReference type="NCBI Taxonomy" id="575540"/>
    <lineage>
        <taxon>Bacteria</taxon>
        <taxon>Pseudomonadati</taxon>
        <taxon>Planctomycetota</taxon>
        <taxon>Planctomycetia</taxon>
        <taxon>Isosphaerales</taxon>
        <taxon>Isosphaeraceae</taxon>
        <taxon>Isosphaera</taxon>
    </lineage>
</organism>
<evidence type="ECO:0000313" key="4">
    <source>
        <dbReference type="Proteomes" id="UP000008631"/>
    </source>
</evidence>
<feature type="region of interest" description="Disordered" evidence="1">
    <location>
        <begin position="636"/>
        <end position="703"/>
    </location>
</feature>
<reference key="1">
    <citation type="submission" date="2010-11" db="EMBL/GenBank/DDBJ databases">
        <title>The complete sequence of chromosome of Isophaera pallida ATCC 43644.</title>
        <authorList>
            <consortium name="US DOE Joint Genome Institute (JGI-PGF)"/>
            <person name="Lucas S."/>
            <person name="Copeland A."/>
            <person name="Lapidus A."/>
            <person name="Bruce D."/>
            <person name="Goodwin L."/>
            <person name="Pitluck S."/>
            <person name="Kyrpides N."/>
            <person name="Mavromatis K."/>
            <person name="Pagani I."/>
            <person name="Ivanova N."/>
            <person name="Saunders E."/>
            <person name="Brettin T."/>
            <person name="Detter J.C."/>
            <person name="Han C."/>
            <person name="Tapia R."/>
            <person name="Land M."/>
            <person name="Hauser L."/>
            <person name="Markowitz V."/>
            <person name="Cheng J.-F."/>
            <person name="Hugenholtz P."/>
            <person name="Woyke T."/>
            <person name="Wu D."/>
            <person name="Eisen J.A."/>
        </authorList>
    </citation>
    <scope>NUCLEOTIDE SEQUENCE</scope>
    <source>
        <strain>ATCC 43644</strain>
    </source>
</reference>
<gene>
    <name evidence="3" type="ordered locus">Isop_0297</name>
</gene>
<feature type="region of interest" description="Disordered" evidence="1">
    <location>
        <begin position="1629"/>
        <end position="1651"/>
    </location>
</feature>
<evidence type="ECO:0008006" key="5">
    <source>
        <dbReference type="Google" id="ProtNLM"/>
    </source>
</evidence>
<feature type="compositionally biased region" description="Polar residues" evidence="1">
    <location>
        <begin position="409"/>
        <end position="424"/>
    </location>
</feature>
<dbReference type="KEGG" id="ipa:Isop_0297"/>
<evidence type="ECO:0000256" key="2">
    <source>
        <dbReference type="SAM" id="Phobius"/>
    </source>
</evidence>
<reference evidence="3 4" key="2">
    <citation type="journal article" date="2011" name="Stand. Genomic Sci.">
        <title>Complete genome sequence of Isosphaera pallida type strain (IS1B).</title>
        <authorList>
            <consortium name="US DOE Joint Genome Institute (JGI-PGF)"/>
            <person name="Goker M."/>
            <person name="Cleland D."/>
            <person name="Saunders E."/>
            <person name="Lapidus A."/>
            <person name="Nolan M."/>
            <person name="Lucas S."/>
            <person name="Hammon N."/>
            <person name="Deshpande S."/>
            <person name="Cheng J.F."/>
            <person name="Tapia R."/>
            <person name="Han C."/>
            <person name="Goodwin L."/>
            <person name="Pitluck S."/>
            <person name="Liolios K."/>
            <person name="Pagani I."/>
            <person name="Ivanova N."/>
            <person name="Mavromatis K."/>
            <person name="Pati A."/>
            <person name="Chen A."/>
            <person name="Palaniappan K."/>
            <person name="Land M."/>
            <person name="Hauser L."/>
            <person name="Chang Y.J."/>
            <person name="Jeffries C.D."/>
            <person name="Detter J.C."/>
            <person name="Beck B."/>
            <person name="Woyke T."/>
            <person name="Bristow J."/>
            <person name="Eisen J.A."/>
            <person name="Markowitz V."/>
            <person name="Hugenholtz P."/>
            <person name="Kyrpides N.C."/>
            <person name="Klenk H.P."/>
        </authorList>
    </citation>
    <scope>NUCLEOTIDE SEQUENCE [LARGE SCALE GENOMIC DNA]</scope>
    <source>
        <strain evidence="4">ATCC 43644 / DSM 9630 / IS1B</strain>
    </source>
</reference>
<feature type="compositionally biased region" description="Basic and acidic residues" evidence="1">
    <location>
        <begin position="654"/>
        <end position="670"/>
    </location>
</feature>
<dbReference type="EMBL" id="CP002353">
    <property type="protein sequence ID" value="ADV60892.1"/>
    <property type="molecule type" value="Genomic_DNA"/>
</dbReference>
<accession>E8QX59</accession>
<name>E8QX59_ISOPI</name>
<evidence type="ECO:0000313" key="3">
    <source>
        <dbReference type="EMBL" id="ADV60892.1"/>
    </source>
</evidence>
<evidence type="ECO:0000256" key="1">
    <source>
        <dbReference type="SAM" id="MobiDB-lite"/>
    </source>
</evidence>
<feature type="compositionally biased region" description="Low complexity" evidence="1">
    <location>
        <begin position="1528"/>
        <end position="1551"/>
    </location>
</feature>
<dbReference type="Proteomes" id="UP000008631">
    <property type="component" value="Chromosome"/>
</dbReference>
<keyword evidence="2" id="KW-0472">Membrane</keyword>
<dbReference type="HOGENOM" id="CLU_242462_0_0_0"/>
<feature type="compositionally biased region" description="Polar residues" evidence="1">
    <location>
        <begin position="636"/>
        <end position="648"/>
    </location>
</feature>
<keyword evidence="2" id="KW-0812">Transmembrane</keyword>
<protein>
    <recommendedName>
        <fullName evidence="5">Alpha-2-macroglobulin domain protein</fullName>
    </recommendedName>
</protein>
<feature type="region of interest" description="Disordered" evidence="1">
    <location>
        <begin position="1112"/>
        <end position="1170"/>
    </location>
</feature>
<feature type="transmembrane region" description="Helical" evidence="2">
    <location>
        <begin position="47"/>
        <end position="68"/>
    </location>
</feature>
<feature type="region of interest" description="Disordered" evidence="1">
    <location>
        <begin position="1521"/>
        <end position="1555"/>
    </location>
</feature>
<feature type="region of interest" description="Disordered" evidence="1">
    <location>
        <begin position="409"/>
        <end position="428"/>
    </location>
</feature>
<keyword evidence="4" id="KW-1185">Reference proteome</keyword>
<keyword evidence="2" id="KW-1133">Transmembrane helix</keyword>
<sequence>MATWSSCAWELPSVRGRGEGDVVGNTSEFPGDSLDLTRRQPRRWPTLVKPLAVGAVLIATLAAVVWWWNRPVAADFEIRLWPPDAPSIGSTEALRVWIVKAHAESNLESGSTSHSSSPRWQGVPGVEVTAELVDRGTRRKRLATWTTDATGTAAPSVTWPDWSEGSYKLVLSARRQRARETLEVAVRLQRAERMAALIDRHRIEAGEPLNILAWMTSAPGHTPLVNRRVEAQLLNTERTVVSLSEARTNAHGIAELQFITARSLPPGEYVVKLRSSGGVNEWGLRIDPPLDPLTPRLALGLRPPDPSNPALRGWLLARDGRGAPRGGLSVVLEGRWINLGSATASPSPAAPIRVVTNSLGLADWSFDPPLDSGALELVARVEFSEPFTAPSASLVVPLPHPTPVTLTPSQTADAVSPASSTNDPDTLPTLRADRPCVAAGSSVTIQVHDQPGPIPGTLDLLANGNMVTGLTLDLTNGTGIGRLTIPEMIRGVVDVRYLRPQADGTVVTRWLCLGVEGPSQARLRPFWSDAEPPWPSSTDTLLKQHESVPALSARPKRADDGPLDGLVLGVIQPLTVTPNRLDDSLDLLDARLEEWGVVFDQHAADTLAHRASLLNQTSRTLGTWMSSRAVTALQGDGSSAASLRNVPQLTALAPEDRDSASRRPSSDGEGHSNVTSERVEVDQSAARPPELPNRSRPAGINNRGEFFKSAPPRWLRWIRLNSPTDATHTAPSPDLSVWFDAPRAWGDAPERIVPPQGWRIETFLAHSDGTIAWEQAQTTPRLLRAELYLPSHWTLGDQSDAVAWVWNDGSHDHVAQITWRVQGGLVFSTPSSHQDKETDPPGFSETQTTQTIVVPAGGVVGLSLALQARVAGEAVLKLWVESTSTSSSTPLHTVSTTQSPTAWRERSAIIDPPGRIRWLTVGGLIGPNAPRTLELALPASARLDDPVTTHLRVDLVGHPSRWDALADAAETAWRQAAPTVDQLVFGAWPILMLAHPVSFTLPDFAAEHRVFWDHLLDATLQNLRQRADSSGNLSPWGNEPADPLATALVHALIARRQSRLAADLDLQRESRRRLEALIIELTPVRRFVPVPEPFSRSGGLAIEAGPRFVPPELVGPESGFPRLPQRTSRVDQPGVPPSEEPSSSTPITKEILPEPGSRNNAPDPAFRSGGPIMTPSWMYTRQTRDQYLLRAIGLWSGGHSGAMPGAAISLQTDFFRRDLNDAYAQAFILLSLMNNELSPRSREIQSDFHLLGRLRSLGSLPNDPAPPGPFWTTGQTVFGCRGRAAAQATTALSSLTLTAVPFFPNLTKLLDAATEHLWQWRQHQGVWLSAEATAWAVWSLSRQLGSARIRVPTQLLLRAGEAGTPRLWELPLGPLGQPQRLDLTDTVAHARLAVTPPTDPSEPGSATLRWRLEWYGPTSIPTMQQEEADLTQLAAPVLLRARWIEPEVATATPHPRLPVRWLDPIDPSQSLTLNVGMVWSPRLQLDWRSVPQDQRPRVVAVTLPEPPGLSLERVDLELVNDDDHDDATPSTPSTASASQDADASKTDQSQARPGDVALLERRRTNEGSGVTVLIRVPPQPEATRLTARLLPCWKARTPGRAILGAVEVVDWDDPDTIARLPLPTLVAPTASAAQGDKRSILQPEGDNSSRR</sequence>
<proteinExistence type="predicted"/>